<dbReference type="GeneID" id="19308771"/>
<dbReference type="AlphaFoldDB" id="S7Q3M5"/>
<organism evidence="18 19">
    <name type="scientific">Gloeophyllum trabeum (strain ATCC 11539 / FP-39264 / Madison 617)</name>
    <name type="common">Brown rot fungus</name>
    <dbReference type="NCBI Taxonomy" id="670483"/>
    <lineage>
        <taxon>Eukaryota</taxon>
        <taxon>Fungi</taxon>
        <taxon>Dikarya</taxon>
        <taxon>Basidiomycota</taxon>
        <taxon>Agaricomycotina</taxon>
        <taxon>Agaricomycetes</taxon>
        <taxon>Gloeophyllales</taxon>
        <taxon>Gloeophyllaceae</taxon>
        <taxon>Gloeophyllum</taxon>
    </lineage>
</organism>
<feature type="domain" description="3-oxo-5-alpha-steroid 4-dehydrogenase C-terminal" evidence="17">
    <location>
        <begin position="157"/>
        <end position="314"/>
    </location>
</feature>
<gene>
    <name evidence="18" type="ORF">GLOTRDRAFT_78098</name>
</gene>
<keyword evidence="11" id="KW-0560">Oxidoreductase</keyword>
<evidence type="ECO:0000256" key="9">
    <source>
        <dbReference type="ARBA" id="ARBA00022857"/>
    </source>
</evidence>
<dbReference type="KEGG" id="gtr:GLOTRDRAFT_78098"/>
<evidence type="ECO:0000256" key="8">
    <source>
        <dbReference type="ARBA" id="ARBA00022832"/>
    </source>
</evidence>
<dbReference type="EMBL" id="KB469304">
    <property type="protein sequence ID" value="EPQ54162.1"/>
    <property type="molecule type" value="Genomic_DNA"/>
</dbReference>
<evidence type="ECO:0000256" key="1">
    <source>
        <dbReference type="ARBA" id="ARBA00004477"/>
    </source>
</evidence>
<comment type="function">
    <text evidence="16">Catalyzes the last of the four reactions of the long-chain fatty acids elongation cycle. This endoplasmic reticulum-bound enzymatic process, allows the addition of 2 carbons to the chain of long- and very long-chain fatty acids/VLCFAs per cycle. This enzyme reduces the trans-2,3-enoyl-CoA fatty acid intermediate to an acyl-CoA that can be further elongated by entering a new cycle of elongation. Thereby, it participates in the production of VLCFAs of different chain lengths that are involved in multiple biological processes as precursors of membrane lipids and lipid mediators.</text>
</comment>
<evidence type="ECO:0000256" key="15">
    <source>
        <dbReference type="ARBA" id="ARBA00051495"/>
    </source>
</evidence>
<keyword evidence="19" id="KW-1185">Reference proteome</keyword>
<evidence type="ECO:0000256" key="16">
    <source>
        <dbReference type="ARBA" id="ARBA00058640"/>
    </source>
</evidence>
<accession>S7Q3M5</accession>
<comment type="subcellular location">
    <subcellularLocation>
        <location evidence="1">Endoplasmic reticulum membrane</location>
        <topology evidence="1">Multi-pass membrane protein</topology>
    </subcellularLocation>
</comment>
<comment type="catalytic activity">
    <reaction evidence="15">
        <text>a very-long-chain 2,3-saturated fatty acyl-CoA + NADP(+) = a very-long-chain (2E)-enoyl-CoA + NADPH + H(+)</text>
        <dbReference type="Rhea" id="RHEA:14473"/>
        <dbReference type="ChEBI" id="CHEBI:15378"/>
        <dbReference type="ChEBI" id="CHEBI:57783"/>
        <dbReference type="ChEBI" id="CHEBI:58349"/>
        <dbReference type="ChEBI" id="CHEBI:83724"/>
        <dbReference type="ChEBI" id="CHEBI:83728"/>
        <dbReference type="EC" id="1.3.1.93"/>
    </reaction>
</comment>
<keyword evidence="6" id="KW-0812">Transmembrane</keyword>
<evidence type="ECO:0000256" key="2">
    <source>
        <dbReference type="ARBA" id="ARBA00005194"/>
    </source>
</evidence>
<keyword evidence="8" id="KW-0276">Fatty acid metabolism</keyword>
<keyword evidence="10" id="KW-1133">Transmembrane helix</keyword>
<evidence type="ECO:0000313" key="19">
    <source>
        <dbReference type="Proteomes" id="UP000030669"/>
    </source>
</evidence>
<protein>
    <recommendedName>
        <fullName evidence="4">very-long-chain enoyl-CoA reductase</fullName>
        <ecNumber evidence="4">1.3.1.93</ecNumber>
    </recommendedName>
</protein>
<evidence type="ECO:0000256" key="6">
    <source>
        <dbReference type="ARBA" id="ARBA00022692"/>
    </source>
</evidence>
<keyword evidence="14" id="KW-0275">Fatty acid biosynthesis</keyword>
<dbReference type="STRING" id="670483.S7Q3M5"/>
<keyword evidence="5" id="KW-0444">Lipid biosynthesis</keyword>
<dbReference type="GO" id="GO:0005789">
    <property type="term" value="C:endoplasmic reticulum membrane"/>
    <property type="evidence" value="ECO:0007669"/>
    <property type="project" value="UniProtKB-SubCell"/>
</dbReference>
<dbReference type="Pfam" id="PF02544">
    <property type="entry name" value="Steroid_dh"/>
    <property type="match status" value="1"/>
</dbReference>
<reference evidence="18 19" key="1">
    <citation type="journal article" date="2012" name="Science">
        <title>The Paleozoic origin of enzymatic lignin decomposition reconstructed from 31 fungal genomes.</title>
        <authorList>
            <person name="Floudas D."/>
            <person name="Binder M."/>
            <person name="Riley R."/>
            <person name="Barry K."/>
            <person name="Blanchette R.A."/>
            <person name="Henrissat B."/>
            <person name="Martinez A.T."/>
            <person name="Otillar R."/>
            <person name="Spatafora J.W."/>
            <person name="Yadav J.S."/>
            <person name="Aerts A."/>
            <person name="Benoit I."/>
            <person name="Boyd A."/>
            <person name="Carlson A."/>
            <person name="Copeland A."/>
            <person name="Coutinho P.M."/>
            <person name="de Vries R.P."/>
            <person name="Ferreira P."/>
            <person name="Findley K."/>
            <person name="Foster B."/>
            <person name="Gaskell J."/>
            <person name="Glotzer D."/>
            <person name="Gorecki P."/>
            <person name="Heitman J."/>
            <person name="Hesse C."/>
            <person name="Hori C."/>
            <person name="Igarashi K."/>
            <person name="Jurgens J.A."/>
            <person name="Kallen N."/>
            <person name="Kersten P."/>
            <person name="Kohler A."/>
            <person name="Kuees U."/>
            <person name="Kumar T.K.A."/>
            <person name="Kuo A."/>
            <person name="LaButti K."/>
            <person name="Larrondo L.F."/>
            <person name="Lindquist E."/>
            <person name="Ling A."/>
            <person name="Lombard V."/>
            <person name="Lucas S."/>
            <person name="Lundell T."/>
            <person name="Martin R."/>
            <person name="McLaughlin D.J."/>
            <person name="Morgenstern I."/>
            <person name="Morin E."/>
            <person name="Murat C."/>
            <person name="Nagy L.G."/>
            <person name="Nolan M."/>
            <person name="Ohm R.A."/>
            <person name="Patyshakuliyeva A."/>
            <person name="Rokas A."/>
            <person name="Ruiz-Duenas F.J."/>
            <person name="Sabat G."/>
            <person name="Salamov A."/>
            <person name="Samejima M."/>
            <person name="Schmutz J."/>
            <person name="Slot J.C."/>
            <person name="St John F."/>
            <person name="Stenlid J."/>
            <person name="Sun H."/>
            <person name="Sun S."/>
            <person name="Syed K."/>
            <person name="Tsang A."/>
            <person name="Wiebenga A."/>
            <person name="Young D."/>
            <person name="Pisabarro A."/>
            <person name="Eastwood D.C."/>
            <person name="Martin F."/>
            <person name="Cullen D."/>
            <person name="Grigoriev I.V."/>
            <person name="Hibbett D.S."/>
        </authorList>
    </citation>
    <scope>NUCLEOTIDE SEQUENCE [LARGE SCALE GENOMIC DNA]</scope>
    <source>
        <strain evidence="18 19">ATCC 11539</strain>
    </source>
</reference>
<dbReference type="OMA" id="ATMPIFN"/>
<evidence type="ECO:0000256" key="13">
    <source>
        <dbReference type="ARBA" id="ARBA00023136"/>
    </source>
</evidence>
<evidence type="ECO:0000313" key="18">
    <source>
        <dbReference type="EMBL" id="EPQ54162.1"/>
    </source>
</evidence>
<evidence type="ECO:0000259" key="17">
    <source>
        <dbReference type="Pfam" id="PF02544"/>
    </source>
</evidence>
<evidence type="ECO:0000256" key="5">
    <source>
        <dbReference type="ARBA" id="ARBA00022516"/>
    </source>
</evidence>
<dbReference type="InterPro" id="IPR001104">
    <property type="entry name" value="3-oxo-5_a-steroid_4-DH_C"/>
</dbReference>
<dbReference type="Proteomes" id="UP000030669">
    <property type="component" value="Unassembled WGS sequence"/>
</dbReference>
<dbReference type="HOGENOM" id="CLU_059260_0_0_1"/>
<evidence type="ECO:0000256" key="11">
    <source>
        <dbReference type="ARBA" id="ARBA00023002"/>
    </source>
</evidence>
<evidence type="ECO:0000256" key="14">
    <source>
        <dbReference type="ARBA" id="ARBA00023160"/>
    </source>
</evidence>
<dbReference type="GO" id="GO:0102758">
    <property type="term" value="F:very-long-chain enoyl-CoA reductase activity"/>
    <property type="evidence" value="ECO:0007669"/>
    <property type="project" value="UniProtKB-EC"/>
</dbReference>
<keyword evidence="12" id="KW-0443">Lipid metabolism</keyword>
<keyword evidence="13" id="KW-0472">Membrane</keyword>
<comment type="similarity">
    <text evidence="3">Belongs to the steroid 5-alpha reductase family.</text>
</comment>
<dbReference type="Gene3D" id="1.20.120.1630">
    <property type="match status" value="1"/>
</dbReference>
<sequence length="314" mass="35424">MVSITVSAAGKPLSVARGLPVDLDIPNKNAEDVTVADIKQALAAKFPKLYAFRQKITLKGQTKMLSDDMKIAEAAGGPVNEVSVKDLGPQISWRTVFLVEYAGPMVIHPLIYHLPRLFYGGPVQHSLLQQYVYGLVMLHFAKRELETLFVHRFSHDTMPARNILKNSAHYHLLSGLALAYAIYSPTYSAASPYIRGTIRDDLRFIWGCTALWLFSELSNLSTHLTLRNLRPPGTRQRAIPYGYGFNLVSCPNYFFECLAWTSVAAMTGSWVAWIFVLVSTGQMAQWAIKKHRGYRKEFGDKYPRGRKVMFPFVF</sequence>
<evidence type="ECO:0000256" key="3">
    <source>
        <dbReference type="ARBA" id="ARBA00007742"/>
    </source>
</evidence>
<evidence type="ECO:0000256" key="7">
    <source>
        <dbReference type="ARBA" id="ARBA00022824"/>
    </source>
</evidence>
<dbReference type="PROSITE" id="PS50244">
    <property type="entry name" value="S5A_REDUCTASE"/>
    <property type="match status" value="1"/>
</dbReference>
<dbReference type="GO" id="GO:0042761">
    <property type="term" value="P:very long-chain fatty acid biosynthetic process"/>
    <property type="evidence" value="ECO:0007669"/>
    <property type="project" value="TreeGrafter"/>
</dbReference>
<dbReference type="eggNOG" id="KOG1639">
    <property type="taxonomic scope" value="Eukaryota"/>
</dbReference>
<keyword evidence="9" id="KW-0521">NADP</keyword>
<evidence type="ECO:0000256" key="10">
    <source>
        <dbReference type="ARBA" id="ARBA00022989"/>
    </source>
</evidence>
<dbReference type="PANTHER" id="PTHR10556">
    <property type="entry name" value="3-OXO-5-ALPHA-STEROID 4-DEHYDROGENASE"/>
    <property type="match status" value="1"/>
</dbReference>
<dbReference type="Gene3D" id="3.10.20.90">
    <property type="entry name" value="Phosphatidylinositol 3-kinase Catalytic Subunit, Chain A, domain 1"/>
    <property type="match status" value="1"/>
</dbReference>
<dbReference type="OrthoDB" id="540503at2759"/>
<evidence type="ECO:0000256" key="4">
    <source>
        <dbReference type="ARBA" id="ARBA00012530"/>
    </source>
</evidence>
<keyword evidence="7" id="KW-0256">Endoplasmic reticulum</keyword>
<dbReference type="FunFam" id="1.20.120.1630:FF:000010">
    <property type="entry name" value="Steroid alpha reductase family protein"/>
    <property type="match status" value="1"/>
</dbReference>
<dbReference type="RefSeq" id="XP_007867487.1">
    <property type="nucleotide sequence ID" value="XM_007869296.1"/>
</dbReference>
<dbReference type="PANTHER" id="PTHR10556:SF28">
    <property type="entry name" value="VERY-LONG-CHAIN ENOYL-COA REDUCTASE"/>
    <property type="match status" value="1"/>
</dbReference>
<name>S7Q3M5_GLOTA</name>
<dbReference type="EC" id="1.3.1.93" evidence="4"/>
<proteinExistence type="inferred from homology"/>
<evidence type="ECO:0000256" key="12">
    <source>
        <dbReference type="ARBA" id="ARBA00023098"/>
    </source>
</evidence>
<comment type="pathway">
    <text evidence="2">Lipid metabolism; fatty acid biosynthesis.</text>
</comment>
<dbReference type="InterPro" id="IPR039357">
    <property type="entry name" value="SRD5A/TECR"/>
</dbReference>